<evidence type="ECO:0000313" key="3">
    <source>
        <dbReference type="Proteomes" id="UP000030151"/>
    </source>
</evidence>
<proteinExistence type="predicted"/>
<dbReference type="Pfam" id="PF08611">
    <property type="entry name" value="DUF1774"/>
    <property type="match status" value="1"/>
</dbReference>
<feature type="transmembrane region" description="Helical" evidence="1">
    <location>
        <begin position="102"/>
        <end position="129"/>
    </location>
</feature>
<feature type="transmembrane region" description="Helical" evidence="1">
    <location>
        <begin position="177"/>
        <end position="196"/>
    </location>
</feature>
<dbReference type="InterPro" id="IPR013920">
    <property type="entry name" value="DUF1774_fun"/>
</dbReference>
<feature type="transmembrane region" description="Helical" evidence="1">
    <location>
        <begin position="141"/>
        <end position="161"/>
    </location>
</feature>
<dbReference type="AlphaFoldDB" id="A0A014P233"/>
<name>A0A014P233_9HYPO</name>
<keyword evidence="1" id="KW-0812">Transmembrane</keyword>
<reference evidence="2 3" key="1">
    <citation type="submission" date="2014-02" db="EMBL/GenBank/DDBJ databases">
        <title>The genome sequence of the entomopathogenic fungus Metarhizium robertsii ARSEF 2575.</title>
        <authorList>
            <person name="Giuliano Garisto Donzelli B."/>
            <person name="Roe B.A."/>
            <person name="Macmil S.L."/>
            <person name="Krasnoff S.B."/>
            <person name="Gibson D.M."/>
        </authorList>
    </citation>
    <scope>NUCLEOTIDE SEQUENCE [LARGE SCALE GENOMIC DNA]</scope>
    <source>
        <strain evidence="2 3">ARSEF 2575</strain>
    </source>
</reference>
<keyword evidence="1" id="KW-0472">Membrane</keyword>
<protein>
    <submittedName>
        <fullName evidence="2">DUF1774 domain protein</fullName>
    </submittedName>
</protein>
<dbReference type="HOGENOM" id="CLU_061220_0_0_1"/>
<dbReference type="EMBL" id="JELW01000083">
    <property type="protein sequence ID" value="EXU95383.1"/>
    <property type="molecule type" value="Genomic_DNA"/>
</dbReference>
<accession>A0A014P233</accession>
<feature type="transmembrane region" description="Helical" evidence="1">
    <location>
        <begin position="20"/>
        <end position="42"/>
    </location>
</feature>
<dbReference type="PANTHER" id="PTHR37992">
    <property type="entry name" value="EXPRESSED PROTEIN"/>
    <property type="match status" value="1"/>
</dbReference>
<dbReference type="PANTHER" id="PTHR37992:SF1">
    <property type="entry name" value="DUF1774-DOMAIN-CONTAINING PROTEIN"/>
    <property type="match status" value="1"/>
</dbReference>
<sequence>MVLSISNAQGTNLWTNAHNVGLLTQVVTLVTWISSAFISVYFHDRIWEQNYVHQSLFTLDHILGDMVGLFVIQSAHLAYDLYKTSPVGVGVIHFQFILNNVFHLAFILLLVNSFFVAAELVLLLNLVNLRILYFRHPVCRLLIRTATMSGPLAWTIVAMYWNGSMMVPDPISTACRVASQISTWGIFACGVIFAFAHQDCIITYSLSLLSGALGVAQLRNQLVPFQWVSSFTVTTTLYVITVVLIIQRWKLRMMELRSSFDKESDKVLEADKAETYNYEA</sequence>
<gene>
    <name evidence="2" type="ORF">X797_011535</name>
</gene>
<organism evidence="2 3">
    <name type="scientific">Metarhizium robertsii</name>
    <dbReference type="NCBI Taxonomy" id="568076"/>
    <lineage>
        <taxon>Eukaryota</taxon>
        <taxon>Fungi</taxon>
        <taxon>Dikarya</taxon>
        <taxon>Ascomycota</taxon>
        <taxon>Pezizomycotina</taxon>
        <taxon>Sordariomycetes</taxon>
        <taxon>Hypocreomycetidae</taxon>
        <taxon>Hypocreales</taxon>
        <taxon>Clavicipitaceae</taxon>
        <taxon>Metarhizium</taxon>
    </lineage>
</organism>
<keyword evidence="1" id="KW-1133">Transmembrane helix</keyword>
<comment type="caution">
    <text evidence="2">The sequence shown here is derived from an EMBL/GenBank/DDBJ whole genome shotgun (WGS) entry which is preliminary data.</text>
</comment>
<feature type="transmembrane region" description="Helical" evidence="1">
    <location>
        <begin position="225"/>
        <end position="246"/>
    </location>
</feature>
<feature type="transmembrane region" description="Helical" evidence="1">
    <location>
        <begin position="62"/>
        <end position="82"/>
    </location>
</feature>
<evidence type="ECO:0000256" key="1">
    <source>
        <dbReference type="SAM" id="Phobius"/>
    </source>
</evidence>
<evidence type="ECO:0000313" key="2">
    <source>
        <dbReference type="EMBL" id="EXU95383.1"/>
    </source>
</evidence>
<dbReference type="Proteomes" id="UP000030151">
    <property type="component" value="Unassembled WGS sequence"/>
</dbReference>
<feature type="transmembrane region" description="Helical" evidence="1">
    <location>
        <begin position="201"/>
        <end position="219"/>
    </location>
</feature>